<dbReference type="EMBL" id="RBNJ01005057">
    <property type="protein sequence ID" value="RUS29544.1"/>
    <property type="molecule type" value="Genomic_DNA"/>
</dbReference>
<organism evidence="1 2">
    <name type="scientific">Jimgerdemannia flammicorona</name>
    <dbReference type="NCBI Taxonomy" id="994334"/>
    <lineage>
        <taxon>Eukaryota</taxon>
        <taxon>Fungi</taxon>
        <taxon>Fungi incertae sedis</taxon>
        <taxon>Mucoromycota</taxon>
        <taxon>Mucoromycotina</taxon>
        <taxon>Endogonomycetes</taxon>
        <taxon>Endogonales</taxon>
        <taxon>Endogonaceae</taxon>
        <taxon>Jimgerdemannia</taxon>
    </lineage>
</organism>
<dbReference type="AlphaFoldDB" id="A0A433QIH6"/>
<protein>
    <submittedName>
        <fullName evidence="1">Uncharacterized protein</fullName>
    </submittedName>
</protein>
<proteinExistence type="predicted"/>
<comment type="caution">
    <text evidence="1">The sequence shown here is derived from an EMBL/GenBank/DDBJ whole genome shotgun (WGS) entry which is preliminary data.</text>
</comment>
<gene>
    <name evidence="1" type="ORF">BC938DRAFT_480535</name>
</gene>
<dbReference type="Proteomes" id="UP000274822">
    <property type="component" value="Unassembled WGS sequence"/>
</dbReference>
<evidence type="ECO:0000313" key="2">
    <source>
        <dbReference type="Proteomes" id="UP000274822"/>
    </source>
</evidence>
<name>A0A433QIH6_9FUNG</name>
<keyword evidence="2" id="KW-1185">Reference proteome</keyword>
<sequence>MATRHLSYRCGVGVAGECEGILANGARDLVRDVLRGDGYEWEGVYGFRRGWGLALVGLLLGGEGDPVEVEEVGGPDGDARLTRGAGLAGGQRESEEDVYRGYRGRLGIVGGLLRRLSVGLSVRGDVRLRCRWGSGGRRGLNEGVRNDEVYGDEEVMVVAM</sequence>
<accession>A0A433QIH6</accession>
<reference evidence="1 2" key="1">
    <citation type="journal article" date="2018" name="New Phytol.">
        <title>Phylogenomics of Endogonaceae and evolution of mycorrhizas within Mucoromycota.</title>
        <authorList>
            <person name="Chang Y."/>
            <person name="Desiro A."/>
            <person name="Na H."/>
            <person name="Sandor L."/>
            <person name="Lipzen A."/>
            <person name="Clum A."/>
            <person name="Barry K."/>
            <person name="Grigoriev I.V."/>
            <person name="Martin F.M."/>
            <person name="Stajich J.E."/>
            <person name="Smith M.E."/>
            <person name="Bonito G."/>
            <person name="Spatafora J.W."/>
        </authorList>
    </citation>
    <scope>NUCLEOTIDE SEQUENCE [LARGE SCALE GENOMIC DNA]</scope>
    <source>
        <strain evidence="1 2">AD002</strain>
    </source>
</reference>
<evidence type="ECO:0000313" key="1">
    <source>
        <dbReference type="EMBL" id="RUS29544.1"/>
    </source>
</evidence>